<dbReference type="AlphaFoldDB" id="A0AAE1IVW4"/>
<feature type="domain" description="GST C-terminal" evidence="5">
    <location>
        <begin position="88"/>
        <end position="215"/>
    </location>
</feature>
<dbReference type="GO" id="GO:0006749">
    <property type="term" value="P:glutathione metabolic process"/>
    <property type="evidence" value="ECO:0007669"/>
    <property type="project" value="InterPro"/>
</dbReference>
<dbReference type="Proteomes" id="UP001293593">
    <property type="component" value="Unassembled WGS sequence"/>
</dbReference>
<dbReference type="Gene3D" id="3.40.30.10">
    <property type="entry name" value="Glutaredoxin"/>
    <property type="match status" value="1"/>
</dbReference>
<dbReference type="GO" id="GO:0005829">
    <property type="term" value="C:cytosol"/>
    <property type="evidence" value="ECO:0007669"/>
    <property type="project" value="UniProtKB-SubCell"/>
</dbReference>
<evidence type="ECO:0000256" key="2">
    <source>
        <dbReference type="ARBA" id="ARBA00047960"/>
    </source>
</evidence>
<evidence type="ECO:0000256" key="1">
    <source>
        <dbReference type="ARBA" id="ARBA00022679"/>
    </source>
</evidence>
<evidence type="ECO:0000313" key="7">
    <source>
        <dbReference type="Proteomes" id="UP001293593"/>
    </source>
</evidence>
<evidence type="ECO:0000256" key="3">
    <source>
        <dbReference type="RuleBase" id="RU369102"/>
    </source>
</evidence>
<dbReference type="GO" id="GO:0004364">
    <property type="term" value="F:glutathione transferase activity"/>
    <property type="evidence" value="ECO:0007669"/>
    <property type="project" value="UniProtKB-UniRule"/>
</dbReference>
<dbReference type="InterPro" id="IPR036282">
    <property type="entry name" value="Glutathione-S-Trfase_C_sf"/>
</dbReference>
<dbReference type="CDD" id="cd03058">
    <property type="entry name" value="GST_N_Tau"/>
    <property type="match status" value="1"/>
</dbReference>
<keyword evidence="1 3" id="KW-0808">Transferase</keyword>
<evidence type="ECO:0000259" key="4">
    <source>
        <dbReference type="PROSITE" id="PS50404"/>
    </source>
</evidence>
<reference evidence="6" key="1">
    <citation type="submission" date="2023-10" db="EMBL/GenBank/DDBJ databases">
        <title>Chromosome-level genome of the transformable northern wattle, Acacia crassicarpa.</title>
        <authorList>
            <person name="Massaro I."/>
            <person name="Sinha N.R."/>
            <person name="Poethig S."/>
            <person name="Leichty A.R."/>
        </authorList>
    </citation>
    <scope>NUCLEOTIDE SEQUENCE</scope>
    <source>
        <strain evidence="6">Acra3RX</strain>
        <tissue evidence="6">Leaf</tissue>
    </source>
</reference>
<dbReference type="CDD" id="cd03185">
    <property type="entry name" value="GST_C_Tau"/>
    <property type="match status" value="1"/>
</dbReference>
<dbReference type="SFLD" id="SFLDG01152">
    <property type="entry name" value="Main.3:_Omega-_and_Tau-like"/>
    <property type="match status" value="1"/>
</dbReference>
<dbReference type="SUPFAM" id="SSF47616">
    <property type="entry name" value="GST C-terminal domain-like"/>
    <property type="match status" value="1"/>
</dbReference>
<keyword evidence="7" id="KW-1185">Reference proteome</keyword>
<dbReference type="InterPro" id="IPR045074">
    <property type="entry name" value="GST_C_Tau"/>
</dbReference>
<dbReference type="FunFam" id="3.40.30.10:FF:000014">
    <property type="entry name" value="Tau class glutathione S-transferase"/>
    <property type="match status" value="1"/>
</dbReference>
<dbReference type="EMBL" id="JAWXYG010000012">
    <property type="protein sequence ID" value="KAK4258393.1"/>
    <property type="molecule type" value="Genomic_DNA"/>
</dbReference>
<dbReference type="Pfam" id="PF02798">
    <property type="entry name" value="GST_N"/>
    <property type="match status" value="1"/>
</dbReference>
<organism evidence="6 7">
    <name type="scientific">Acacia crassicarpa</name>
    <name type="common">northern wattle</name>
    <dbReference type="NCBI Taxonomy" id="499986"/>
    <lineage>
        <taxon>Eukaryota</taxon>
        <taxon>Viridiplantae</taxon>
        <taxon>Streptophyta</taxon>
        <taxon>Embryophyta</taxon>
        <taxon>Tracheophyta</taxon>
        <taxon>Spermatophyta</taxon>
        <taxon>Magnoliopsida</taxon>
        <taxon>eudicotyledons</taxon>
        <taxon>Gunneridae</taxon>
        <taxon>Pentapetalae</taxon>
        <taxon>rosids</taxon>
        <taxon>fabids</taxon>
        <taxon>Fabales</taxon>
        <taxon>Fabaceae</taxon>
        <taxon>Caesalpinioideae</taxon>
        <taxon>mimosoid clade</taxon>
        <taxon>Acacieae</taxon>
        <taxon>Acacia</taxon>
    </lineage>
</organism>
<comment type="function">
    <text evidence="3">Is involved in the conjugation of reduced glutathione to a wide number of exogenous and endogenous hydrophobic electrophiles.</text>
</comment>
<dbReference type="SUPFAM" id="SSF52833">
    <property type="entry name" value="Thioredoxin-like"/>
    <property type="match status" value="1"/>
</dbReference>
<dbReference type="Gene3D" id="1.20.1050.10">
    <property type="match status" value="1"/>
</dbReference>
<evidence type="ECO:0000259" key="5">
    <source>
        <dbReference type="PROSITE" id="PS50405"/>
    </source>
</evidence>
<dbReference type="InterPro" id="IPR036249">
    <property type="entry name" value="Thioredoxin-like_sf"/>
</dbReference>
<dbReference type="SFLD" id="SFLDS00019">
    <property type="entry name" value="Glutathione_Transferase_(cytos"/>
    <property type="match status" value="1"/>
</dbReference>
<keyword evidence="3" id="KW-0963">Cytoplasm</keyword>
<proteinExistence type="inferred from homology"/>
<sequence length="224" mass="25953">MENKDTKVLSFWVSPFGLRVEWALKLKGVEYEYIEEDVFNKSNLLLQMNQVHKKVPVLIHHNKPICESFVIMEYIDETWTQYPLMPQEPHQRAVTRFWASFAEEKVLQAAGKAMMFSGDEKKNNAENAKEAMEKIEELIKGKKFFGGENIGYLDLALGWISYFLPVMEEAGNFHIMDPLEFPAISSWKKNFLDHPIIKDTPPPREKTLCHLQSRIIAFASRSGD</sequence>
<evidence type="ECO:0000313" key="6">
    <source>
        <dbReference type="EMBL" id="KAK4258393.1"/>
    </source>
</evidence>
<dbReference type="PROSITE" id="PS50405">
    <property type="entry name" value="GST_CTER"/>
    <property type="match status" value="1"/>
</dbReference>
<accession>A0AAE1IVW4</accession>
<comment type="similarity">
    <text evidence="3">Belongs to the GST superfamily.</text>
</comment>
<name>A0AAE1IVW4_9FABA</name>
<dbReference type="InterPro" id="IPR004045">
    <property type="entry name" value="Glutathione_S-Trfase_N"/>
</dbReference>
<comment type="catalytic activity">
    <reaction evidence="2 3">
        <text>RX + glutathione = an S-substituted glutathione + a halide anion + H(+)</text>
        <dbReference type="Rhea" id="RHEA:16437"/>
        <dbReference type="ChEBI" id="CHEBI:15378"/>
        <dbReference type="ChEBI" id="CHEBI:16042"/>
        <dbReference type="ChEBI" id="CHEBI:17792"/>
        <dbReference type="ChEBI" id="CHEBI:57925"/>
        <dbReference type="ChEBI" id="CHEBI:90779"/>
        <dbReference type="EC" id="2.5.1.18"/>
    </reaction>
</comment>
<dbReference type="FunFam" id="1.20.1050.10:FF:000012">
    <property type="entry name" value="Tau class glutathione S-transferase"/>
    <property type="match status" value="1"/>
</dbReference>
<protein>
    <recommendedName>
        <fullName evidence="3">Glutathione S-transferase</fullName>
        <ecNumber evidence="3">2.5.1.18</ecNumber>
    </recommendedName>
</protein>
<dbReference type="InterPro" id="IPR010987">
    <property type="entry name" value="Glutathione-S-Trfase_C-like"/>
</dbReference>
<comment type="subcellular location">
    <subcellularLocation>
        <location evidence="3">Cytoplasm</location>
        <location evidence="3">Cytosol</location>
    </subcellularLocation>
</comment>
<dbReference type="InterPro" id="IPR045073">
    <property type="entry name" value="Omega/Tau-like"/>
</dbReference>
<dbReference type="InterPro" id="IPR040079">
    <property type="entry name" value="Glutathione_S-Trfase"/>
</dbReference>
<dbReference type="EC" id="2.5.1.18" evidence="3"/>
<feature type="domain" description="GST N-terminal" evidence="4">
    <location>
        <begin position="4"/>
        <end position="83"/>
    </location>
</feature>
<dbReference type="SFLD" id="SFLDG00358">
    <property type="entry name" value="Main_(cytGST)"/>
    <property type="match status" value="1"/>
</dbReference>
<dbReference type="PROSITE" id="PS50404">
    <property type="entry name" value="GST_NTER"/>
    <property type="match status" value="1"/>
</dbReference>
<gene>
    <name evidence="6" type="ORF">QN277_007848</name>
</gene>
<dbReference type="PANTHER" id="PTHR11260:SF474">
    <property type="entry name" value="GLUTATHIONE TRANSFERASE"/>
    <property type="match status" value="1"/>
</dbReference>
<dbReference type="PANTHER" id="PTHR11260">
    <property type="entry name" value="GLUTATHIONE S-TRANSFERASE, GST, SUPERFAMILY, GST DOMAIN CONTAINING"/>
    <property type="match status" value="1"/>
</dbReference>
<comment type="caution">
    <text evidence="6">The sequence shown here is derived from an EMBL/GenBank/DDBJ whole genome shotgun (WGS) entry which is preliminary data.</text>
</comment>